<dbReference type="EMBL" id="LFZO01000713">
    <property type="protein sequence ID" value="KXS99383.1"/>
    <property type="molecule type" value="Genomic_DNA"/>
</dbReference>
<reference evidence="1 2" key="1">
    <citation type="submission" date="2015-07" db="EMBL/GenBank/DDBJ databases">
        <title>Comparative genomics of the Sigatoka disease complex on banana suggests a link between parallel evolutionary changes in Pseudocercospora fijiensis and Pseudocercospora eumusae and increased virulence on the banana host.</title>
        <authorList>
            <person name="Chang T.-C."/>
            <person name="Salvucci A."/>
            <person name="Crous P.W."/>
            <person name="Stergiopoulos I."/>
        </authorList>
    </citation>
    <scope>NUCLEOTIDE SEQUENCE [LARGE SCALE GENOMIC DNA]</scope>
    <source>
        <strain evidence="1 2">CBS 116634</strain>
    </source>
</reference>
<evidence type="ECO:0000313" key="1">
    <source>
        <dbReference type="EMBL" id="KXS99383.1"/>
    </source>
</evidence>
<gene>
    <name evidence="1" type="ORF">AC579_8806</name>
</gene>
<name>A0A139HAC8_9PEZI</name>
<keyword evidence="2" id="KW-1185">Reference proteome</keyword>
<evidence type="ECO:0000313" key="2">
    <source>
        <dbReference type="Proteomes" id="UP000073492"/>
    </source>
</evidence>
<organism evidence="1 2">
    <name type="scientific">Pseudocercospora musae</name>
    <dbReference type="NCBI Taxonomy" id="113226"/>
    <lineage>
        <taxon>Eukaryota</taxon>
        <taxon>Fungi</taxon>
        <taxon>Dikarya</taxon>
        <taxon>Ascomycota</taxon>
        <taxon>Pezizomycotina</taxon>
        <taxon>Dothideomycetes</taxon>
        <taxon>Dothideomycetidae</taxon>
        <taxon>Mycosphaerellales</taxon>
        <taxon>Mycosphaerellaceae</taxon>
        <taxon>Pseudocercospora</taxon>
    </lineage>
</organism>
<dbReference type="OrthoDB" id="10054429at2759"/>
<proteinExistence type="predicted"/>
<comment type="caution">
    <text evidence="1">The sequence shown here is derived from an EMBL/GenBank/DDBJ whole genome shotgun (WGS) entry which is preliminary data.</text>
</comment>
<protein>
    <submittedName>
        <fullName evidence="1">Uncharacterized protein</fullName>
    </submittedName>
</protein>
<accession>A0A139HAC8</accession>
<sequence>MAVSLIREIPRGLAAEVPMDGQVRVSVRADNQASGSIMREEVILGSLIQPGILTSAAYMLCGIDRFQLQDGGRTPGHTAD</sequence>
<dbReference type="AlphaFoldDB" id="A0A139HAC8"/>
<dbReference type="Proteomes" id="UP000073492">
    <property type="component" value="Unassembled WGS sequence"/>
</dbReference>